<sequence>MLAGACANRTAPAFILESFRFSSNREKILILYFVVLLIGKPVPTFPEALWDISRPRDMAKPVFVLNGPNLNMLGQREPEVYGRETLDDVRTRVEARAAKLGLTVDFRQSNTEGEIIGWIQEARGAASGIVLNAGSLTHSSIGILDALNAAELPVIEVHLSNIFRREEFRHRSYVSLAAKGVICGLGAQGYELALDAMANLTA</sequence>
<dbReference type="Proteomes" id="UP000018542">
    <property type="component" value="Chromosome"/>
</dbReference>
<dbReference type="InterPro" id="IPR036441">
    <property type="entry name" value="DHquinase_II_sf"/>
</dbReference>
<name>V5SCY8_9HYPH</name>
<evidence type="ECO:0000256" key="3">
    <source>
        <dbReference type="ARBA" id="ARBA00004902"/>
    </source>
</evidence>
<evidence type="ECO:0000256" key="6">
    <source>
        <dbReference type="ARBA" id="ARBA00012060"/>
    </source>
</evidence>
<dbReference type="PATRIC" id="fig|1029756.8.peg.1104"/>
<comment type="function">
    <text evidence="2 9">Catalyzes a trans-dehydration via an enolate intermediate.</text>
</comment>
<dbReference type="Pfam" id="PF01220">
    <property type="entry name" value="DHquinase_II"/>
    <property type="match status" value="1"/>
</dbReference>
<feature type="site" description="Transition state stabilizer" evidence="9">
    <location>
        <position position="76"/>
    </location>
</feature>
<dbReference type="GO" id="GO:0009423">
    <property type="term" value="P:chorismate biosynthetic process"/>
    <property type="evidence" value="ECO:0007669"/>
    <property type="project" value="UniProtKB-UniRule"/>
</dbReference>
<comment type="subunit">
    <text evidence="5 9">Homododecamer.</text>
</comment>
<comment type="catalytic activity">
    <reaction evidence="1 9">
        <text>3-dehydroquinate = 3-dehydroshikimate + H2O</text>
        <dbReference type="Rhea" id="RHEA:21096"/>
        <dbReference type="ChEBI" id="CHEBI:15377"/>
        <dbReference type="ChEBI" id="CHEBI:16630"/>
        <dbReference type="ChEBI" id="CHEBI:32364"/>
        <dbReference type="EC" id="4.2.1.10"/>
    </reaction>
</comment>
<feature type="binding site" evidence="9">
    <location>
        <position position="145"/>
    </location>
    <ligand>
        <name>substrate</name>
    </ligand>
</feature>
<keyword evidence="9" id="KW-0028">Amino-acid biosynthesis</keyword>
<dbReference type="HOGENOM" id="CLU_090968_2_0_5"/>
<feature type="active site" description="Proton donor" evidence="9">
    <location>
        <position position="158"/>
    </location>
</feature>
<keyword evidence="12" id="KW-1185">Reference proteome</keyword>
<dbReference type="STRING" id="1029756.W911_05235"/>
<keyword evidence="7 9" id="KW-0057">Aromatic amino acid biosynthesis</keyword>
<dbReference type="NCBIfam" id="NF003807">
    <property type="entry name" value="PRK05395.1-4"/>
    <property type="match status" value="1"/>
</dbReference>
<dbReference type="UniPathway" id="UPA00053">
    <property type="reaction ID" value="UER00086"/>
</dbReference>
<evidence type="ECO:0000256" key="7">
    <source>
        <dbReference type="ARBA" id="ARBA00023141"/>
    </source>
</evidence>
<dbReference type="AlphaFoldDB" id="V5SCY8"/>
<dbReference type="GO" id="GO:0003855">
    <property type="term" value="F:3-dehydroquinate dehydratase activity"/>
    <property type="evidence" value="ECO:0007669"/>
    <property type="project" value="UniProtKB-UniRule"/>
</dbReference>
<evidence type="ECO:0000313" key="12">
    <source>
        <dbReference type="Proteomes" id="UP000018542"/>
    </source>
</evidence>
<feature type="binding site" evidence="9">
    <location>
        <position position="132"/>
    </location>
    <ligand>
        <name>substrate</name>
    </ligand>
</feature>
<evidence type="ECO:0000256" key="1">
    <source>
        <dbReference type="ARBA" id="ARBA00001864"/>
    </source>
</evidence>
<organism evidence="11 12">
    <name type="scientific">Hyphomicrobium nitrativorans NL23</name>
    <dbReference type="NCBI Taxonomy" id="1029756"/>
    <lineage>
        <taxon>Bacteria</taxon>
        <taxon>Pseudomonadati</taxon>
        <taxon>Pseudomonadota</taxon>
        <taxon>Alphaproteobacteria</taxon>
        <taxon>Hyphomicrobiales</taxon>
        <taxon>Hyphomicrobiaceae</taxon>
        <taxon>Hyphomicrobium</taxon>
    </lineage>
</organism>
<dbReference type="HAMAP" id="MF_00169">
    <property type="entry name" value="AroQ"/>
    <property type="match status" value="1"/>
</dbReference>
<dbReference type="GO" id="GO:0008652">
    <property type="term" value="P:amino acid biosynthetic process"/>
    <property type="evidence" value="ECO:0007669"/>
    <property type="project" value="UniProtKB-KW"/>
</dbReference>
<protein>
    <recommendedName>
        <fullName evidence="6 9">3-dehydroquinate dehydratase</fullName>
        <shortName evidence="9">3-dehydroquinase</shortName>
        <ecNumber evidence="6 9">4.2.1.10</ecNumber>
    </recommendedName>
    <alternativeName>
        <fullName evidence="9">Type II DHQase</fullName>
    </alternativeName>
</protein>
<evidence type="ECO:0000313" key="11">
    <source>
        <dbReference type="EMBL" id="AHB47920.1"/>
    </source>
</evidence>
<keyword evidence="8 9" id="KW-0456">Lyase</keyword>
<gene>
    <name evidence="9" type="primary">aroQ</name>
    <name evidence="11" type="ORF">W911_05235</name>
</gene>
<dbReference type="PANTHER" id="PTHR21272:SF3">
    <property type="entry name" value="CATABOLIC 3-DEHYDROQUINASE"/>
    <property type="match status" value="1"/>
</dbReference>
<reference evidence="11 12" key="1">
    <citation type="journal article" date="2014" name="Genome Announc.">
        <title>Complete Genome Sequence of Hyphomicrobium nitrativorans Strain NL23, a Denitrifying Bacterium Isolated from Biofilm of a Methanol-Fed Denitrification System Treating Seawater at the Montreal Biodome.</title>
        <authorList>
            <person name="Martineau C."/>
            <person name="Villeneuve C."/>
            <person name="Mauffrey F."/>
            <person name="Villemur R."/>
        </authorList>
    </citation>
    <scope>NUCLEOTIDE SEQUENCE [LARGE SCALE GENOMIC DNA]</scope>
    <source>
        <strain evidence="11">NL23</strain>
    </source>
</reference>
<dbReference type="GO" id="GO:0009073">
    <property type="term" value="P:aromatic amino acid family biosynthetic process"/>
    <property type="evidence" value="ECO:0007669"/>
    <property type="project" value="UniProtKB-KW"/>
</dbReference>
<dbReference type="EMBL" id="CP006912">
    <property type="protein sequence ID" value="AHB47920.1"/>
    <property type="molecule type" value="Genomic_DNA"/>
</dbReference>
<feature type="binding site" evidence="9">
    <location>
        <begin position="159"/>
        <end position="160"/>
    </location>
    <ligand>
        <name>substrate</name>
    </ligand>
</feature>
<dbReference type="NCBIfam" id="TIGR01088">
    <property type="entry name" value="aroQ"/>
    <property type="match status" value="1"/>
</dbReference>
<feature type="transmembrane region" description="Helical" evidence="10">
    <location>
        <begin position="29"/>
        <end position="50"/>
    </location>
</feature>
<evidence type="ECO:0000256" key="5">
    <source>
        <dbReference type="ARBA" id="ARBA00011193"/>
    </source>
</evidence>
<dbReference type="NCBIfam" id="NF003805">
    <property type="entry name" value="PRK05395.1-2"/>
    <property type="match status" value="1"/>
</dbReference>
<evidence type="ECO:0000256" key="8">
    <source>
        <dbReference type="ARBA" id="ARBA00023239"/>
    </source>
</evidence>
<dbReference type="GO" id="GO:0019631">
    <property type="term" value="P:quinate catabolic process"/>
    <property type="evidence" value="ECO:0007669"/>
    <property type="project" value="TreeGrafter"/>
</dbReference>
<proteinExistence type="inferred from homology"/>
<evidence type="ECO:0000256" key="2">
    <source>
        <dbReference type="ARBA" id="ARBA00003924"/>
    </source>
</evidence>
<dbReference type="InterPro" id="IPR001874">
    <property type="entry name" value="DHquinase_II"/>
</dbReference>
<dbReference type="Gene3D" id="3.40.50.9100">
    <property type="entry name" value="Dehydroquinase, class II"/>
    <property type="match status" value="1"/>
</dbReference>
<dbReference type="SUPFAM" id="SSF52304">
    <property type="entry name" value="Type II 3-dehydroquinate dehydratase"/>
    <property type="match status" value="1"/>
</dbReference>
<comment type="pathway">
    <text evidence="3 9">Metabolic intermediate biosynthesis; chorismate biosynthesis; chorismate from D-erythrose 4-phosphate and phosphoenolpyruvate: step 3/7.</text>
</comment>
<dbReference type="EC" id="4.2.1.10" evidence="6 9"/>
<accession>V5SCY8</accession>
<dbReference type="KEGG" id="hni:W911_05235"/>
<keyword evidence="10" id="KW-0812">Transmembrane</keyword>
<feature type="active site" description="Proton acceptor" evidence="9">
    <location>
        <position position="81"/>
    </location>
</feature>
<evidence type="ECO:0000256" key="4">
    <source>
        <dbReference type="ARBA" id="ARBA00011037"/>
    </source>
</evidence>
<dbReference type="NCBIfam" id="NF003806">
    <property type="entry name" value="PRK05395.1-3"/>
    <property type="match status" value="1"/>
</dbReference>
<evidence type="ECO:0000256" key="10">
    <source>
        <dbReference type="SAM" id="Phobius"/>
    </source>
</evidence>
<dbReference type="PROSITE" id="PS01029">
    <property type="entry name" value="DEHYDROQUINASE_II"/>
    <property type="match status" value="1"/>
</dbReference>
<comment type="similarity">
    <text evidence="4 9">Belongs to the type-II 3-dehydroquinase family.</text>
</comment>
<dbReference type="InterPro" id="IPR018509">
    <property type="entry name" value="DHquinase_II_CS"/>
</dbReference>
<evidence type="ECO:0000256" key="9">
    <source>
        <dbReference type="HAMAP-Rule" id="MF_00169"/>
    </source>
</evidence>
<dbReference type="PANTHER" id="PTHR21272">
    <property type="entry name" value="CATABOLIC 3-DEHYDROQUINASE"/>
    <property type="match status" value="1"/>
</dbReference>
<feature type="binding site" evidence="9">
    <location>
        <position position="138"/>
    </location>
    <ligand>
        <name>substrate</name>
    </ligand>
</feature>
<dbReference type="CDD" id="cd00466">
    <property type="entry name" value="DHQase_II"/>
    <property type="match status" value="1"/>
</dbReference>
<feature type="binding site" evidence="9">
    <location>
        <position position="169"/>
    </location>
    <ligand>
        <name>substrate</name>
    </ligand>
</feature>
<keyword evidence="10" id="KW-0472">Membrane</keyword>
<keyword evidence="10" id="KW-1133">Transmembrane helix</keyword>